<evidence type="ECO:0000256" key="2">
    <source>
        <dbReference type="ARBA" id="ARBA00016337"/>
    </source>
</evidence>
<evidence type="ECO:0000256" key="6">
    <source>
        <dbReference type="ARBA" id="ARBA00022827"/>
    </source>
</evidence>
<feature type="binding site" evidence="11">
    <location>
        <position position="314"/>
    </location>
    <ligand>
        <name>Mg(2+)</name>
        <dbReference type="ChEBI" id="CHEBI:18420"/>
    </ligand>
</feature>
<proteinExistence type="inferred from homology"/>
<evidence type="ECO:0000256" key="3">
    <source>
        <dbReference type="ARBA" id="ARBA00022630"/>
    </source>
</evidence>
<feature type="signal peptide" evidence="12">
    <location>
        <begin position="1"/>
        <end position="27"/>
    </location>
</feature>
<dbReference type="InterPro" id="IPR024932">
    <property type="entry name" value="ApbE"/>
</dbReference>
<keyword evidence="5 10" id="KW-0479">Metal-binding</keyword>
<keyword evidence="7 10" id="KW-0460">Magnesium</keyword>
<keyword evidence="12" id="KW-0472">Membrane</keyword>
<protein>
    <recommendedName>
        <fullName evidence="2 10">FAD:protein FMN transferase</fullName>
        <ecNumber evidence="1 10">2.7.1.180</ecNumber>
    </recommendedName>
    <alternativeName>
        <fullName evidence="8 10">Flavin transferase</fullName>
    </alternativeName>
</protein>
<organism evidence="13 14">
    <name type="scientific">Atopostipes suicloacalis DSM 15692</name>
    <dbReference type="NCBI Taxonomy" id="1121025"/>
    <lineage>
        <taxon>Bacteria</taxon>
        <taxon>Bacillati</taxon>
        <taxon>Bacillota</taxon>
        <taxon>Bacilli</taxon>
        <taxon>Lactobacillales</taxon>
        <taxon>Carnobacteriaceae</taxon>
        <taxon>Atopostipes</taxon>
    </lineage>
</organism>
<dbReference type="PROSITE" id="PS51257">
    <property type="entry name" value="PROKAR_LIPOPROTEIN"/>
    <property type="match status" value="1"/>
</dbReference>
<keyword evidence="3 10" id="KW-0285">Flavoprotein</keyword>
<dbReference type="RefSeq" id="WP_143274303.1">
    <property type="nucleotide sequence ID" value="NZ_FQUF01000027.1"/>
</dbReference>
<name>A0A1M4YAN0_9LACT</name>
<sequence>MKRIIKNKKLVFLFFLSSILLLLVACSQENKKEEENETPSQSETTLMEEPAERREFLMGTYIVLRVYDEEKEEALDEAVDRIKELDKKLTSNGPGSEIDAINQAAGEEAVEVSDDVFPLIEAAEKYSSVAGSGFDYTIGPITDLWSIGFDDARVPEVEEIEEVLPLVNHEKVKLDVDKRTVFLTEEGMRIDLGAIAKGYIADEAMDVLKDQGVTTAIVDLGGNVVIMGDSPTRDAGGFNVGVQNPDSTRGEIVGSINLKNKSIVTSGIYERYIEKEGKAYHHLMNPDTGYPFDNDLAGVTVITDHSVDGDALSTVVFGFGLEEGLDYVNSQDGIEAVFISLDDEIYTSDGVTNEFNLTDDSFTWINQ</sequence>
<keyword evidence="4 10" id="KW-0808">Transferase</keyword>
<evidence type="ECO:0000256" key="9">
    <source>
        <dbReference type="ARBA" id="ARBA00048540"/>
    </source>
</evidence>
<keyword evidence="6 10" id="KW-0274">FAD</keyword>
<comment type="similarity">
    <text evidence="10 12">Belongs to the ApbE family.</text>
</comment>
<dbReference type="Gene3D" id="3.10.520.10">
    <property type="entry name" value="ApbE-like domains"/>
    <property type="match status" value="1"/>
</dbReference>
<evidence type="ECO:0000256" key="5">
    <source>
        <dbReference type="ARBA" id="ARBA00022723"/>
    </source>
</evidence>
<feature type="binding site" evidence="11">
    <location>
        <position position="194"/>
    </location>
    <ligand>
        <name>Mg(2+)</name>
        <dbReference type="ChEBI" id="CHEBI:18420"/>
    </ligand>
</feature>
<dbReference type="Pfam" id="PF02424">
    <property type="entry name" value="ApbE"/>
    <property type="match status" value="1"/>
</dbReference>
<keyword evidence="12" id="KW-0732">Signal</keyword>
<dbReference type="AlphaFoldDB" id="A0A1M4YAN0"/>
<evidence type="ECO:0000256" key="7">
    <source>
        <dbReference type="ARBA" id="ARBA00022842"/>
    </source>
</evidence>
<evidence type="ECO:0000313" key="14">
    <source>
        <dbReference type="Proteomes" id="UP000184128"/>
    </source>
</evidence>
<accession>A0A1M4YAN0</accession>
<evidence type="ECO:0000256" key="1">
    <source>
        <dbReference type="ARBA" id="ARBA00011955"/>
    </source>
</evidence>
<keyword evidence="12 13" id="KW-0449">Lipoprotein</keyword>
<keyword evidence="14" id="KW-1185">Reference proteome</keyword>
<evidence type="ECO:0000256" key="8">
    <source>
        <dbReference type="ARBA" id="ARBA00031306"/>
    </source>
</evidence>
<evidence type="ECO:0000256" key="12">
    <source>
        <dbReference type="RuleBase" id="RU363002"/>
    </source>
</evidence>
<comment type="catalytic activity">
    <reaction evidence="9 10 12">
        <text>L-threonyl-[protein] + FAD = FMN-L-threonyl-[protein] + AMP + H(+)</text>
        <dbReference type="Rhea" id="RHEA:36847"/>
        <dbReference type="Rhea" id="RHEA-COMP:11060"/>
        <dbReference type="Rhea" id="RHEA-COMP:11061"/>
        <dbReference type="ChEBI" id="CHEBI:15378"/>
        <dbReference type="ChEBI" id="CHEBI:30013"/>
        <dbReference type="ChEBI" id="CHEBI:57692"/>
        <dbReference type="ChEBI" id="CHEBI:74257"/>
        <dbReference type="ChEBI" id="CHEBI:456215"/>
        <dbReference type="EC" id="2.7.1.180"/>
    </reaction>
</comment>
<keyword evidence="12" id="KW-0997">Cell inner membrane</keyword>
<dbReference type="GO" id="GO:0046872">
    <property type="term" value="F:metal ion binding"/>
    <property type="evidence" value="ECO:0007669"/>
    <property type="project" value="UniProtKB-UniRule"/>
</dbReference>
<dbReference type="PANTHER" id="PTHR30040:SF2">
    <property type="entry name" value="FAD:PROTEIN FMN TRANSFERASE"/>
    <property type="match status" value="1"/>
</dbReference>
<dbReference type="InterPro" id="IPR003374">
    <property type="entry name" value="ApbE-like_sf"/>
</dbReference>
<comment type="function">
    <text evidence="12">Flavin transferase that catalyzes the transfer of the FMN moiety of FAD and its covalent binding to the hydroxyl group of a threonine residue in a target flavoprotein.</text>
</comment>
<dbReference type="PANTHER" id="PTHR30040">
    <property type="entry name" value="THIAMINE BIOSYNTHESIS LIPOPROTEIN APBE"/>
    <property type="match status" value="1"/>
</dbReference>
<dbReference type="SUPFAM" id="SSF143631">
    <property type="entry name" value="ApbE-like"/>
    <property type="match status" value="1"/>
</dbReference>
<evidence type="ECO:0000256" key="11">
    <source>
        <dbReference type="PIRSR" id="PIRSR006268-2"/>
    </source>
</evidence>
<dbReference type="EMBL" id="FQUF01000027">
    <property type="protein sequence ID" value="SHF02542.1"/>
    <property type="molecule type" value="Genomic_DNA"/>
</dbReference>
<dbReference type="GO" id="GO:0016740">
    <property type="term" value="F:transferase activity"/>
    <property type="evidence" value="ECO:0007669"/>
    <property type="project" value="UniProtKB-UniRule"/>
</dbReference>
<feature type="binding site" evidence="11">
    <location>
        <position position="310"/>
    </location>
    <ligand>
        <name>Mg(2+)</name>
        <dbReference type="ChEBI" id="CHEBI:18420"/>
    </ligand>
</feature>
<comment type="cofactor">
    <cofactor evidence="11">
        <name>Mg(2+)</name>
        <dbReference type="ChEBI" id="CHEBI:18420"/>
    </cofactor>
    <cofactor evidence="11">
        <name>Mn(2+)</name>
        <dbReference type="ChEBI" id="CHEBI:29035"/>
    </cofactor>
    <text evidence="11">Magnesium. Can also use manganese.</text>
</comment>
<evidence type="ECO:0000256" key="4">
    <source>
        <dbReference type="ARBA" id="ARBA00022679"/>
    </source>
</evidence>
<dbReference type="STRING" id="1121025.SAMN02745249_01642"/>
<evidence type="ECO:0000256" key="10">
    <source>
        <dbReference type="PIRNR" id="PIRNR006268"/>
    </source>
</evidence>
<keyword evidence="12" id="KW-1003">Cell membrane</keyword>
<dbReference type="Proteomes" id="UP000184128">
    <property type="component" value="Unassembled WGS sequence"/>
</dbReference>
<dbReference type="OrthoDB" id="9778595at2"/>
<comment type="subcellular location">
    <subcellularLocation>
        <location evidence="12">Cell inner membrane</location>
        <topology evidence="12">Lipid-anchor</topology>
        <orientation evidence="12">Periplasmic side</orientation>
    </subcellularLocation>
</comment>
<dbReference type="GO" id="GO:0005886">
    <property type="term" value="C:plasma membrane"/>
    <property type="evidence" value="ECO:0007669"/>
    <property type="project" value="UniProtKB-SubCell"/>
</dbReference>
<dbReference type="PIRSF" id="PIRSF006268">
    <property type="entry name" value="ApbE"/>
    <property type="match status" value="1"/>
</dbReference>
<feature type="chain" id="PRO_5011825020" description="FAD:protein FMN transferase" evidence="12">
    <location>
        <begin position="28"/>
        <end position="367"/>
    </location>
</feature>
<gene>
    <name evidence="13" type="ORF">SAMN02745249_01642</name>
</gene>
<reference evidence="13 14" key="1">
    <citation type="submission" date="2016-11" db="EMBL/GenBank/DDBJ databases">
        <authorList>
            <person name="Jaros S."/>
            <person name="Januszkiewicz K."/>
            <person name="Wedrychowicz H."/>
        </authorList>
    </citation>
    <scope>NUCLEOTIDE SEQUENCE [LARGE SCALE GENOMIC DNA]</scope>
    <source>
        <strain evidence="13 14">DSM 15692</strain>
    </source>
</reference>
<evidence type="ECO:0000313" key="13">
    <source>
        <dbReference type="EMBL" id="SHF02542.1"/>
    </source>
</evidence>
<dbReference type="EC" id="2.7.1.180" evidence="1 10"/>